<dbReference type="EMBL" id="HBGA01065823">
    <property type="protein sequence ID" value="CAD9013434.1"/>
    <property type="molecule type" value="Transcribed_RNA"/>
</dbReference>
<proteinExistence type="predicted"/>
<feature type="chain" id="PRO_5036394054" evidence="1">
    <location>
        <begin position="17"/>
        <end position="136"/>
    </location>
</feature>
<organism evidence="3">
    <name type="scientific">Eutreptiella gymnastica</name>
    <dbReference type="NCBI Taxonomy" id="73025"/>
    <lineage>
        <taxon>Eukaryota</taxon>
        <taxon>Discoba</taxon>
        <taxon>Euglenozoa</taxon>
        <taxon>Euglenida</taxon>
        <taxon>Spirocuta</taxon>
        <taxon>Euglenophyceae</taxon>
        <taxon>Eutreptiales</taxon>
        <taxon>Eutreptiaceae</taxon>
        <taxon>Eutreptiella</taxon>
    </lineage>
</organism>
<dbReference type="AlphaFoldDB" id="A0A6U8BK89"/>
<reference evidence="3" key="1">
    <citation type="submission" date="2021-01" db="EMBL/GenBank/DDBJ databases">
        <authorList>
            <person name="Corre E."/>
            <person name="Pelletier E."/>
            <person name="Niang G."/>
            <person name="Scheremetjew M."/>
            <person name="Finn R."/>
            <person name="Kale V."/>
            <person name="Holt S."/>
            <person name="Cochrane G."/>
            <person name="Meng A."/>
            <person name="Brown T."/>
            <person name="Cohen L."/>
        </authorList>
    </citation>
    <scope>NUCLEOTIDE SEQUENCE</scope>
    <source>
        <strain evidence="3">NIES-381</strain>
    </source>
</reference>
<feature type="signal peptide" evidence="1">
    <location>
        <begin position="1"/>
        <end position="16"/>
    </location>
</feature>
<sequence>MAACTGICLWLNGPWGKLVVTFAGTCMCGAAMDQPKIHMQTLGLPRLQSKIPNPGMRLPTLVSLKGVGQTARMHCLKGHLLSHPEMAFQSANQVSGTHNPPELMRSQGGVGGGATAAPNPCDPIYVHTLMVGAFLT</sequence>
<evidence type="ECO:0000256" key="1">
    <source>
        <dbReference type="SAM" id="SignalP"/>
    </source>
</evidence>
<keyword evidence="1" id="KW-0732">Signal</keyword>
<name>A0A6U8BK89_9EUGL</name>
<accession>A0A6U8BK89</accession>
<protein>
    <submittedName>
        <fullName evidence="3">Uncharacterized protein</fullName>
    </submittedName>
</protein>
<dbReference type="EMBL" id="HBGA01065822">
    <property type="protein sequence ID" value="CAD9013433.1"/>
    <property type="molecule type" value="Transcribed_RNA"/>
</dbReference>
<evidence type="ECO:0000313" key="3">
    <source>
        <dbReference type="EMBL" id="CAD9013434.1"/>
    </source>
</evidence>
<evidence type="ECO:0000313" key="2">
    <source>
        <dbReference type="EMBL" id="CAD9013433.1"/>
    </source>
</evidence>
<gene>
    <name evidence="2" type="ORF">EGYM00392_LOCUS24535</name>
    <name evidence="3" type="ORF">EGYM00392_LOCUS24536</name>
</gene>